<dbReference type="OrthoDB" id="9799122at2"/>
<evidence type="ECO:0000313" key="2">
    <source>
        <dbReference type="EMBL" id="RTR37995.1"/>
    </source>
</evidence>
<dbReference type="RefSeq" id="WP_126521166.1">
    <property type="nucleotide sequence ID" value="NZ_RXNU01000008.1"/>
</dbReference>
<keyword evidence="3" id="KW-1185">Reference proteome</keyword>
<name>A0A3S0KUE5_9GAMM</name>
<comment type="caution">
    <text evidence="2">The sequence shown here is derived from an EMBL/GenBank/DDBJ whole genome shotgun (WGS) entry which is preliminary data.</text>
</comment>
<protein>
    <submittedName>
        <fullName evidence="2">DsbA family protein</fullName>
    </submittedName>
</protein>
<dbReference type="GO" id="GO:0016491">
    <property type="term" value="F:oxidoreductase activity"/>
    <property type="evidence" value="ECO:0007669"/>
    <property type="project" value="InterPro"/>
</dbReference>
<reference evidence="2 3" key="1">
    <citation type="submission" date="2018-12" db="EMBL/GenBank/DDBJ databases">
        <authorList>
            <person name="Yu L."/>
        </authorList>
    </citation>
    <scope>NUCLEOTIDE SEQUENCE [LARGE SCALE GENOMIC DNA]</scope>
    <source>
        <strain evidence="2 3">HAW-EB2</strain>
    </source>
</reference>
<dbReference type="Proteomes" id="UP000267448">
    <property type="component" value="Unassembled WGS sequence"/>
</dbReference>
<evidence type="ECO:0000259" key="1">
    <source>
        <dbReference type="Pfam" id="PF01323"/>
    </source>
</evidence>
<dbReference type="InterPro" id="IPR001853">
    <property type="entry name" value="DSBA-like_thioredoxin_dom"/>
</dbReference>
<dbReference type="InterPro" id="IPR036249">
    <property type="entry name" value="Thioredoxin-like_sf"/>
</dbReference>
<dbReference type="AlphaFoldDB" id="A0A3S0KUE5"/>
<proteinExistence type="predicted"/>
<accession>A0A3S0KUE5</accession>
<organism evidence="2 3">
    <name type="scientific">Shewanella canadensis</name>
    <dbReference type="NCBI Taxonomy" id="271096"/>
    <lineage>
        <taxon>Bacteria</taxon>
        <taxon>Pseudomonadati</taxon>
        <taxon>Pseudomonadota</taxon>
        <taxon>Gammaproteobacteria</taxon>
        <taxon>Alteromonadales</taxon>
        <taxon>Shewanellaceae</taxon>
        <taxon>Shewanella</taxon>
    </lineage>
</organism>
<feature type="domain" description="DSBA-like thioredoxin" evidence="1">
    <location>
        <begin position="7"/>
        <end position="206"/>
    </location>
</feature>
<dbReference type="PANTHER" id="PTHR13887">
    <property type="entry name" value="GLUTATHIONE S-TRANSFERASE KAPPA"/>
    <property type="match status" value="1"/>
</dbReference>
<dbReference type="Gene3D" id="3.40.30.10">
    <property type="entry name" value="Glutaredoxin"/>
    <property type="match status" value="1"/>
</dbReference>
<gene>
    <name evidence="2" type="ORF">EKG38_15635</name>
</gene>
<dbReference type="Pfam" id="PF01323">
    <property type="entry name" value="DSBA"/>
    <property type="match status" value="1"/>
</dbReference>
<sequence>MKPKRVRVDFFHDVVCSWCYVLSPRLRILAEELNLDVYHHSFALSATYKHMERMFGSKANAKKEILNHWQQCAKVEDQKRINVEGMRQQSFEYPLSMPGLLGCKAAEKQAGQQGHWDYFDAVQRTHLTDNRNIGDNEVLVDLAQELGLDIARFKLDLNSSALLEEVEQDRLLAQDYGINGVPCLVINQGWIISGAQPLDELRHQLQQIHLGINAEDFA</sequence>
<dbReference type="SUPFAM" id="SSF52833">
    <property type="entry name" value="Thioredoxin-like"/>
    <property type="match status" value="1"/>
</dbReference>
<evidence type="ECO:0000313" key="3">
    <source>
        <dbReference type="Proteomes" id="UP000267448"/>
    </source>
</evidence>
<dbReference type="EMBL" id="RXNU01000008">
    <property type="protein sequence ID" value="RTR37995.1"/>
    <property type="molecule type" value="Genomic_DNA"/>
</dbReference>